<protein>
    <submittedName>
        <fullName evidence="1">Uncharacterized protein</fullName>
    </submittedName>
</protein>
<reference evidence="1" key="1">
    <citation type="submission" date="2020-01" db="EMBL/GenBank/DDBJ databases">
        <authorList>
            <person name="Rat A."/>
        </authorList>
    </citation>
    <scope>NUCLEOTIDE SEQUENCE</scope>
    <source>
        <strain evidence="1">LMG 28251</strain>
    </source>
</reference>
<accession>A0AAF1JZA6</accession>
<keyword evidence="2" id="KW-1185">Reference proteome</keyword>
<evidence type="ECO:0000313" key="1">
    <source>
        <dbReference type="EMBL" id="MBR0657602.1"/>
    </source>
</evidence>
<sequence length="46" mass="4376">MLAAAGPLALGEAGNGPDVAGGLMALDAATLAALLRLAHRPALSVP</sequence>
<proteinExistence type="predicted"/>
<dbReference type="RefSeq" id="WP_211876461.1">
    <property type="nucleotide sequence ID" value="NZ_JAAEDH010000047.1"/>
</dbReference>
<comment type="caution">
    <text evidence="1">The sequence shown here is derived from an EMBL/GenBank/DDBJ whole genome shotgun (WGS) entry which is preliminary data.</text>
</comment>
<organism evidence="1 2">
    <name type="scientific">Plastoroseomonas arctica</name>
    <dbReference type="NCBI Taxonomy" id="1509237"/>
    <lineage>
        <taxon>Bacteria</taxon>
        <taxon>Pseudomonadati</taxon>
        <taxon>Pseudomonadota</taxon>
        <taxon>Alphaproteobacteria</taxon>
        <taxon>Acetobacterales</taxon>
        <taxon>Acetobacteraceae</taxon>
        <taxon>Plastoroseomonas</taxon>
    </lineage>
</organism>
<gene>
    <name evidence="1" type="ORF">GXW79_21180</name>
</gene>
<name>A0AAF1JZA6_9PROT</name>
<dbReference type="EMBL" id="JAAEDH010000047">
    <property type="protein sequence ID" value="MBR0657602.1"/>
    <property type="molecule type" value="Genomic_DNA"/>
</dbReference>
<evidence type="ECO:0000313" key="2">
    <source>
        <dbReference type="Proteomes" id="UP001196068"/>
    </source>
</evidence>
<dbReference type="Proteomes" id="UP001196068">
    <property type="component" value="Unassembled WGS sequence"/>
</dbReference>
<dbReference type="AlphaFoldDB" id="A0AAF1JZA6"/>
<reference evidence="1" key="2">
    <citation type="journal article" date="2021" name="Syst. Appl. Microbiol.">
        <title>Roseomonas hellenica sp. nov., isolated from roots of wild-growing Alkanna tinctoria.</title>
        <authorList>
            <person name="Rat A."/>
            <person name="Naranjo H.D."/>
            <person name="Lebbe L."/>
            <person name="Cnockaert M."/>
            <person name="Krigas N."/>
            <person name="Grigoriadou K."/>
            <person name="Maloupa E."/>
            <person name="Willems A."/>
        </authorList>
    </citation>
    <scope>NUCLEOTIDE SEQUENCE</scope>
    <source>
        <strain evidence="1">LMG 28251</strain>
    </source>
</reference>